<dbReference type="Pfam" id="PF08352">
    <property type="entry name" value="oligo_HPY"/>
    <property type="match status" value="1"/>
</dbReference>
<feature type="domain" description="ABC transporter" evidence="10">
    <location>
        <begin position="5"/>
        <end position="255"/>
    </location>
</feature>
<comment type="subcellular location">
    <subcellularLocation>
        <location evidence="1">Cell membrane</location>
        <topology evidence="1">Peripheral membrane protein</topology>
    </subcellularLocation>
</comment>
<keyword evidence="3" id="KW-0813">Transport</keyword>
<dbReference type="NCBIfam" id="TIGR01727">
    <property type="entry name" value="oligo_HPY"/>
    <property type="match status" value="1"/>
</dbReference>
<keyword evidence="6" id="KW-0547">Nucleotide-binding</keyword>
<dbReference type="Pfam" id="PF00005">
    <property type="entry name" value="ABC_tran"/>
    <property type="match status" value="1"/>
</dbReference>
<evidence type="ECO:0000256" key="9">
    <source>
        <dbReference type="ARBA" id="ARBA00023136"/>
    </source>
</evidence>
<name>A0A9D1J298_9FIRM</name>
<dbReference type="GO" id="GO:0005886">
    <property type="term" value="C:plasma membrane"/>
    <property type="evidence" value="ECO:0007669"/>
    <property type="project" value="UniProtKB-SubCell"/>
</dbReference>
<proteinExistence type="inferred from homology"/>
<dbReference type="SUPFAM" id="SSF52540">
    <property type="entry name" value="P-loop containing nucleoside triphosphate hydrolases"/>
    <property type="match status" value="1"/>
</dbReference>
<evidence type="ECO:0000256" key="4">
    <source>
        <dbReference type="ARBA" id="ARBA00022475"/>
    </source>
</evidence>
<dbReference type="PANTHER" id="PTHR43297">
    <property type="entry name" value="OLIGOPEPTIDE TRANSPORT ATP-BINDING PROTEIN APPD"/>
    <property type="match status" value="1"/>
</dbReference>
<dbReference type="InterPro" id="IPR027417">
    <property type="entry name" value="P-loop_NTPase"/>
</dbReference>
<reference evidence="11" key="1">
    <citation type="submission" date="2020-10" db="EMBL/GenBank/DDBJ databases">
        <authorList>
            <person name="Gilroy R."/>
        </authorList>
    </citation>
    <scope>NUCLEOTIDE SEQUENCE</scope>
    <source>
        <strain evidence="11">ChiSjej1B19-7085</strain>
    </source>
</reference>
<keyword evidence="9" id="KW-0472">Membrane</keyword>
<keyword evidence="8" id="KW-1278">Translocase</keyword>
<evidence type="ECO:0000313" key="11">
    <source>
        <dbReference type="EMBL" id="HIR58267.1"/>
    </source>
</evidence>
<dbReference type="InterPro" id="IPR003593">
    <property type="entry name" value="AAA+_ATPase"/>
</dbReference>
<dbReference type="GO" id="GO:0005524">
    <property type="term" value="F:ATP binding"/>
    <property type="evidence" value="ECO:0007669"/>
    <property type="project" value="UniProtKB-KW"/>
</dbReference>
<evidence type="ECO:0000259" key="10">
    <source>
        <dbReference type="PROSITE" id="PS50893"/>
    </source>
</evidence>
<evidence type="ECO:0000256" key="5">
    <source>
        <dbReference type="ARBA" id="ARBA00022519"/>
    </source>
</evidence>
<evidence type="ECO:0000256" key="8">
    <source>
        <dbReference type="ARBA" id="ARBA00022967"/>
    </source>
</evidence>
<dbReference type="Proteomes" id="UP000886785">
    <property type="component" value="Unassembled WGS sequence"/>
</dbReference>
<dbReference type="FunFam" id="3.40.50.300:FF:000016">
    <property type="entry name" value="Oligopeptide ABC transporter ATP-binding component"/>
    <property type="match status" value="1"/>
</dbReference>
<evidence type="ECO:0000256" key="6">
    <source>
        <dbReference type="ARBA" id="ARBA00022741"/>
    </source>
</evidence>
<protein>
    <submittedName>
        <fullName evidence="11">ABC transporter ATP-binding protein</fullName>
    </submittedName>
</protein>
<evidence type="ECO:0000313" key="12">
    <source>
        <dbReference type="Proteomes" id="UP000886785"/>
    </source>
</evidence>
<evidence type="ECO:0000256" key="3">
    <source>
        <dbReference type="ARBA" id="ARBA00022448"/>
    </source>
</evidence>
<evidence type="ECO:0000256" key="2">
    <source>
        <dbReference type="ARBA" id="ARBA00005417"/>
    </source>
</evidence>
<dbReference type="InterPro" id="IPR017871">
    <property type="entry name" value="ABC_transporter-like_CS"/>
</dbReference>
<dbReference type="GO" id="GO:0015833">
    <property type="term" value="P:peptide transport"/>
    <property type="evidence" value="ECO:0007669"/>
    <property type="project" value="InterPro"/>
</dbReference>
<comment type="similarity">
    <text evidence="2">Belongs to the ABC transporter superfamily.</text>
</comment>
<sequence>MEPLLSVKELQTRFATKKGFVTAVDGVSFEVNKGEILCIVGESGCGKSTIAMSILRLLSGNGENSHGEVLFGGRDLLKLTEDDMCSVRGNDIAMIFQDPMSSLNPTLTIGHQLEEPFRIHRGMNKKQAREAALEMLRKVSIPSPEKRLNEYPHQLSGGMRQRVMIAMALSCEPKLLIADEPTTALDVTIQAQILDLMRKLRDETGAAIVFITHDLGVVAEMADRVLVLYAGKSVEYGTVDQIFNHPKHPYTKGLLKSIPRLDQNEDYLFAIEGVVPNQYNMPAGCRYCPRCPDAMPQCEKNQPPEFAVDGSYVSCFQYAGGVSHEK</sequence>
<comment type="caution">
    <text evidence="11">The sequence shown here is derived from an EMBL/GenBank/DDBJ whole genome shotgun (WGS) entry which is preliminary data.</text>
</comment>
<accession>A0A9D1J298</accession>
<dbReference type="GO" id="GO:0016887">
    <property type="term" value="F:ATP hydrolysis activity"/>
    <property type="evidence" value="ECO:0007669"/>
    <property type="project" value="InterPro"/>
</dbReference>
<organism evidence="11 12">
    <name type="scientific">Candidatus Gallacutalibacter pullicola</name>
    <dbReference type="NCBI Taxonomy" id="2840830"/>
    <lineage>
        <taxon>Bacteria</taxon>
        <taxon>Bacillati</taxon>
        <taxon>Bacillota</taxon>
        <taxon>Clostridia</taxon>
        <taxon>Eubacteriales</taxon>
        <taxon>Candidatus Gallacutalibacter</taxon>
    </lineage>
</organism>
<dbReference type="CDD" id="cd03257">
    <property type="entry name" value="ABC_NikE_OppD_transporters"/>
    <property type="match status" value="1"/>
</dbReference>
<dbReference type="SMART" id="SM00382">
    <property type="entry name" value="AAA"/>
    <property type="match status" value="1"/>
</dbReference>
<dbReference type="Gene3D" id="3.40.50.300">
    <property type="entry name" value="P-loop containing nucleotide triphosphate hydrolases"/>
    <property type="match status" value="1"/>
</dbReference>
<dbReference type="InterPro" id="IPR003439">
    <property type="entry name" value="ABC_transporter-like_ATP-bd"/>
</dbReference>
<evidence type="ECO:0000256" key="7">
    <source>
        <dbReference type="ARBA" id="ARBA00022840"/>
    </source>
</evidence>
<keyword evidence="7 11" id="KW-0067">ATP-binding</keyword>
<dbReference type="InterPro" id="IPR013563">
    <property type="entry name" value="Oligopep_ABC_C"/>
</dbReference>
<dbReference type="AlphaFoldDB" id="A0A9D1J298"/>
<gene>
    <name evidence="11" type="ORF">IAA54_11460</name>
</gene>
<evidence type="ECO:0000256" key="1">
    <source>
        <dbReference type="ARBA" id="ARBA00004202"/>
    </source>
</evidence>
<dbReference type="PROSITE" id="PS00211">
    <property type="entry name" value="ABC_TRANSPORTER_1"/>
    <property type="match status" value="1"/>
</dbReference>
<keyword evidence="5" id="KW-0997">Cell inner membrane</keyword>
<dbReference type="PROSITE" id="PS50893">
    <property type="entry name" value="ABC_TRANSPORTER_2"/>
    <property type="match status" value="1"/>
</dbReference>
<dbReference type="PANTHER" id="PTHR43297:SF14">
    <property type="entry name" value="ATPASE AAA-TYPE CORE DOMAIN-CONTAINING PROTEIN"/>
    <property type="match status" value="1"/>
</dbReference>
<reference evidence="11" key="2">
    <citation type="journal article" date="2021" name="PeerJ">
        <title>Extensive microbial diversity within the chicken gut microbiome revealed by metagenomics and culture.</title>
        <authorList>
            <person name="Gilroy R."/>
            <person name="Ravi A."/>
            <person name="Getino M."/>
            <person name="Pursley I."/>
            <person name="Horton D.L."/>
            <person name="Alikhan N.F."/>
            <person name="Baker D."/>
            <person name="Gharbi K."/>
            <person name="Hall N."/>
            <person name="Watson M."/>
            <person name="Adriaenssens E.M."/>
            <person name="Foster-Nyarko E."/>
            <person name="Jarju S."/>
            <person name="Secka A."/>
            <person name="Antonio M."/>
            <person name="Oren A."/>
            <person name="Chaudhuri R.R."/>
            <person name="La Ragione R."/>
            <person name="Hildebrand F."/>
            <person name="Pallen M.J."/>
        </authorList>
    </citation>
    <scope>NUCLEOTIDE SEQUENCE</scope>
    <source>
        <strain evidence="11">ChiSjej1B19-7085</strain>
    </source>
</reference>
<keyword evidence="4" id="KW-1003">Cell membrane</keyword>
<dbReference type="EMBL" id="DVHF01000148">
    <property type="protein sequence ID" value="HIR58267.1"/>
    <property type="molecule type" value="Genomic_DNA"/>
</dbReference>
<dbReference type="InterPro" id="IPR050388">
    <property type="entry name" value="ABC_Ni/Peptide_Import"/>
</dbReference>